<dbReference type="PANTHER" id="PTHR43003:SF5">
    <property type="entry name" value="DNA-3-METHYLADENINE GLYCOSYLASE"/>
    <property type="match status" value="1"/>
</dbReference>
<evidence type="ECO:0000313" key="7">
    <source>
        <dbReference type="Proteomes" id="UP000316598"/>
    </source>
</evidence>
<keyword evidence="3" id="KW-0227">DNA damage</keyword>
<proteinExistence type="predicted"/>
<sequence length="208" mass="23325">MSIETLDKQAVASAAKTLARRDPNLAKVLRQHGPPPLWKRPATLSTFVRIILEQQVSLASAKSTFDKFCTACNDNVTPQAIIEVGDAGLRGIGFSRQKARYSLSLAEDVAERRFQIGRLRHLSDEAVRQQITSRLGMGDWTADVFLIMGLLRPDVFPIGDLALVNGIKTIDAVAYADRQAILDRAESWRPYRSVATRMIWQDYLSRRK</sequence>
<dbReference type="Gene3D" id="1.10.1670.40">
    <property type="match status" value="1"/>
</dbReference>
<accession>A0A5C5WFM8</accession>
<dbReference type="Gene3D" id="1.10.340.30">
    <property type="entry name" value="Hypothetical protein, domain 2"/>
    <property type="match status" value="1"/>
</dbReference>
<evidence type="ECO:0000256" key="4">
    <source>
        <dbReference type="ARBA" id="ARBA00023204"/>
    </source>
</evidence>
<organism evidence="6 7">
    <name type="scientific">Rubripirellula amarantea</name>
    <dbReference type="NCBI Taxonomy" id="2527999"/>
    <lineage>
        <taxon>Bacteria</taxon>
        <taxon>Pseudomonadati</taxon>
        <taxon>Planctomycetota</taxon>
        <taxon>Planctomycetia</taxon>
        <taxon>Pirellulales</taxon>
        <taxon>Pirellulaceae</taxon>
        <taxon>Rubripirellula</taxon>
    </lineage>
</organism>
<dbReference type="GO" id="GO:0005737">
    <property type="term" value="C:cytoplasm"/>
    <property type="evidence" value="ECO:0007669"/>
    <property type="project" value="TreeGrafter"/>
</dbReference>
<keyword evidence="4" id="KW-0234">DNA repair</keyword>
<feature type="domain" description="HhH-GPD" evidence="5">
    <location>
        <begin position="52"/>
        <end position="204"/>
    </location>
</feature>
<dbReference type="GO" id="GO:0032131">
    <property type="term" value="F:alkylated DNA binding"/>
    <property type="evidence" value="ECO:0007669"/>
    <property type="project" value="TreeGrafter"/>
</dbReference>
<dbReference type="CDD" id="cd00056">
    <property type="entry name" value="ENDO3c"/>
    <property type="match status" value="1"/>
</dbReference>
<keyword evidence="6" id="KW-0378">Hydrolase</keyword>
<gene>
    <name evidence="6" type="primary">alkA</name>
    <name evidence="6" type="ORF">Pla22_45320</name>
</gene>
<dbReference type="SUPFAM" id="SSF48150">
    <property type="entry name" value="DNA-glycosylase"/>
    <property type="match status" value="1"/>
</dbReference>
<dbReference type="GO" id="GO:0043916">
    <property type="term" value="F:DNA-7-methylguanine glycosylase activity"/>
    <property type="evidence" value="ECO:0007669"/>
    <property type="project" value="TreeGrafter"/>
</dbReference>
<evidence type="ECO:0000313" key="6">
    <source>
        <dbReference type="EMBL" id="TWT49337.1"/>
    </source>
</evidence>
<dbReference type="InterPro" id="IPR011257">
    <property type="entry name" value="DNA_glycosylase"/>
</dbReference>
<dbReference type="EC" id="3.2.2.21" evidence="2"/>
<dbReference type="PANTHER" id="PTHR43003">
    <property type="entry name" value="DNA-3-METHYLADENINE GLYCOSYLASE"/>
    <property type="match status" value="1"/>
</dbReference>
<dbReference type="GO" id="GO:0008725">
    <property type="term" value="F:DNA-3-methyladenine glycosylase activity"/>
    <property type="evidence" value="ECO:0007669"/>
    <property type="project" value="TreeGrafter"/>
</dbReference>
<comment type="catalytic activity">
    <reaction evidence="1">
        <text>Hydrolysis of alkylated DNA, releasing 3-methyladenine, 3-methylguanine, 7-methylguanine and 7-methyladenine.</text>
        <dbReference type="EC" id="3.2.2.21"/>
    </reaction>
</comment>
<dbReference type="InterPro" id="IPR003265">
    <property type="entry name" value="HhH-GPD_domain"/>
</dbReference>
<dbReference type="EMBL" id="SJPI01000003">
    <property type="protein sequence ID" value="TWT49337.1"/>
    <property type="molecule type" value="Genomic_DNA"/>
</dbReference>
<comment type="caution">
    <text evidence="6">The sequence shown here is derived from an EMBL/GenBank/DDBJ whole genome shotgun (WGS) entry which is preliminary data.</text>
</comment>
<dbReference type="GO" id="GO:0006307">
    <property type="term" value="P:DNA alkylation repair"/>
    <property type="evidence" value="ECO:0007669"/>
    <property type="project" value="TreeGrafter"/>
</dbReference>
<dbReference type="GO" id="GO:0032993">
    <property type="term" value="C:protein-DNA complex"/>
    <property type="evidence" value="ECO:0007669"/>
    <property type="project" value="TreeGrafter"/>
</dbReference>
<dbReference type="Proteomes" id="UP000316598">
    <property type="component" value="Unassembled WGS sequence"/>
</dbReference>
<dbReference type="InterPro" id="IPR051912">
    <property type="entry name" value="Alkylbase_DNA_Glycosylase/TA"/>
</dbReference>
<dbReference type="RefSeq" id="WP_242632237.1">
    <property type="nucleotide sequence ID" value="NZ_SJPI01000003.1"/>
</dbReference>
<keyword evidence="7" id="KW-1185">Reference proteome</keyword>
<dbReference type="AlphaFoldDB" id="A0A5C5WFM8"/>
<evidence type="ECO:0000256" key="1">
    <source>
        <dbReference type="ARBA" id="ARBA00000086"/>
    </source>
</evidence>
<keyword evidence="6" id="KW-0326">Glycosidase</keyword>
<protein>
    <recommendedName>
        <fullName evidence="2">DNA-3-methyladenine glycosylase II</fullName>
        <ecNumber evidence="2">3.2.2.21</ecNumber>
    </recommendedName>
</protein>
<dbReference type="Pfam" id="PF00730">
    <property type="entry name" value="HhH-GPD"/>
    <property type="match status" value="1"/>
</dbReference>
<evidence type="ECO:0000256" key="2">
    <source>
        <dbReference type="ARBA" id="ARBA00012000"/>
    </source>
</evidence>
<dbReference type="SMART" id="SM00478">
    <property type="entry name" value="ENDO3c"/>
    <property type="match status" value="1"/>
</dbReference>
<dbReference type="GO" id="GO:0006285">
    <property type="term" value="P:base-excision repair, AP site formation"/>
    <property type="evidence" value="ECO:0007669"/>
    <property type="project" value="TreeGrafter"/>
</dbReference>
<evidence type="ECO:0000256" key="3">
    <source>
        <dbReference type="ARBA" id="ARBA00022763"/>
    </source>
</evidence>
<evidence type="ECO:0000259" key="5">
    <source>
        <dbReference type="SMART" id="SM00478"/>
    </source>
</evidence>
<reference evidence="6 7" key="1">
    <citation type="submission" date="2019-02" db="EMBL/GenBank/DDBJ databases">
        <title>Deep-cultivation of Planctomycetes and their phenomic and genomic characterization uncovers novel biology.</title>
        <authorList>
            <person name="Wiegand S."/>
            <person name="Jogler M."/>
            <person name="Boedeker C."/>
            <person name="Pinto D."/>
            <person name="Vollmers J."/>
            <person name="Rivas-Marin E."/>
            <person name="Kohn T."/>
            <person name="Peeters S.H."/>
            <person name="Heuer A."/>
            <person name="Rast P."/>
            <person name="Oberbeckmann S."/>
            <person name="Bunk B."/>
            <person name="Jeske O."/>
            <person name="Meyerdierks A."/>
            <person name="Storesund J.E."/>
            <person name="Kallscheuer N."/>
            <person name="Luecker S."/>
            <person name="Lage O.M."/>
            <person name="Pohl T."/>
            <person name="Merkel B.J."/>
            <person name="Hornburger P."/>
            <person name="Mueller R.-W."/>
            <person name="Bruemmer F."/>
            <person name="Labrenz M."/>
            <person name="Spormann A.M."/>
            <person name="Op Den Camp H."/>
            <person name="Overmann J."/>
            <person name="Amann R."/>
            <person name="Jetten M.S.M."/>
            <person name="Mascher T."/>
            <person name="Medema M.H."/>
            <person name="Devos D.P."/>
            <person name="Kaster A.-K."/>
            <person name="Ovreas L."/>
            <person name="Rohde M."/>
            <person name="Galperin M.Y."/>
            <person name="Jogler C."/>
        </authorList>
    </citation>
    <scope>NUCLEOTIDE SEQUENCE [LARGE SCALE GENOMIC DNA]</scope>
    <source>
        <strain evidence="6 7">Pla22</strain>
    </source>
</reference>
<name>A0A5C5WFM8_9BACT</name>